<organism evidence="2 4">
    <name type="scientific">Didymodactylos carnosus</name>
    <dbReference type="NCBI Taxonomy" id="1234261"/>
    <lineage>
        <taxon>Eukaryota</taxon>
        <taxon>Metazoa</taxon>
        <taxon>Spiralia</taxon>
        <taxon>Gnathifera</taxon>
        <taxon>Rotifera</taxon>
        <taxon>Eurotatoria</taxon>
        <taxon>Bdelloidea</taxon>
        <taxon>Philodinida</taxon>
        <taxon>Philodinidae</taxon>
        <taxon>Didymodactylos</taxon>
    </lineage>
</organism>
<accession>A0A814NGP7</accession>
<feature type="region of interest" description="Disordered" evidence="1">
    <location>
        <begin position="8"/>
        <end position="29"/>
    </location>
</feature>
<protein>
    <submittedName>
        <fullName evidence="2">Uncharacterized protein</fullName>
    </submittedName>
</protein>
<evidence type="ECO:0000313" key="4">
    <source>
        <dbReference type="Proteomes" id="UP000663829"/>
    </source>
</evidence>
<dbReference type="EMBL" id="CAJOBC010005296">
    <property type="protein sequence ID" value="CAF3858769.1"/>
    <property type="molecule type" value="Genomic_DNA"/>
</dbReference>
<keyword evidence="4" id="KW-1185">Reference proteome</keyword>
<dbReference type="AlphaFoldDB" id="A0A814NGP7"/>
<name>A0A814NGP7_9BILA</name>
<reference evidence="2" key="1">
    <citation type="submission" date="2021-02" db="EMBL/GenBank/DDBJ databases">
        <authorList>
            <person name="Nowell W R."/>
        </authorList>
    </citation>
    <scope>NUCLEOTIDE SEQUENCE</scope>
</reference>
<evidence type="ECO:0000313" key="3">
    <source>
        <dbReference type="EMBL" id="CAF3858769.1"/>
    </source>
</evidence>
<evidence type="ECO:0000256" key="1">
    <source>
        <dbReference type="SAM" id="MobiDB-lite"/>
    </source>
</evidence>
<sequence length="208" mass="23505">MILLGFRIPTNQMPNSNDTSNRKKDSSNNQVYDIPTTVELLKALFERENYSFSSFSSADHNEIVKKTIENFEKQNQIKPSELIGNSVLNRFVNDLCAFFSNSPYSNSVSTINDCGTINYEIYSARSLNALSLSSSAAASFNNEFKSIWFSKSMIVGDARRILSTVLYGTTNNTLPAEFAEHMLVYENIMIPLENDSKLLFEEILKISF</sequence>
<feature type="compositionally biased region" description="Polar residues" evidence="1">
    <location>
        <begin position="9"/>
        <end position="19"/>
    </location>
</feature>
<gene>
    <name evidence="2" type="ORF">GPM918_LOCUS18378</name>
    <name evidence="3" type="ORF">SRO942_LOCUS18375</name>
</gene>
<proteinExistence type="predicted"/>
<dbReference type="Proteomes" id="UP000663829">
    <property type="component" value="Unassembled WGS sequence"/>
</dbReference>
<comment type="caution">
    <text evidence="2">The sequence shown here is derived from an EMBL/GenBank/DDBJ whole genome shotgun (WGS) entry which is preliminary data.</text>
</comment>
<dbReference type="EMBL" id="CAJNOQ010005296">
    <property type="protein sequence ID" value="CAF1093388.1"/>
    <property type="molecule type" value="Genomic_DNA"/>
</dbReference>
<dbReference type="Proteomes" id="UP000681722">
    <property type="component" value="Unassembled WGS sequence"/>
</dbReference>
<dbReference type="OrthoDB" id="10520584at2759"/>
<evidence type="ECO:0000313" key="2">
    <source>
        <dbReference type="EMBL" id="CAF1093388.1"/>
    </source>
</evidence>